<dbReference type="InParanoid" id="Q9HJY9"/>
<keyword evidence="3" id="KW-1185">Reference proteome</keyword>
<dbReference type="SUPFAM" id="SSF51735">
    <property type="entry name" value="NAD(P)-binding Rossmann-fold domains"/>
    <property type="match status" value="1"/>
</dbReference>
<dbReference type="HOGENOM" id="CLU_010194_1_2_2"/>
<dbReference type="CDD" id="cd05344">
    <property type="entry name" value="BKR_like_SDR_like"/>
    <property type="match status" value="1"/>
</dbReference>
<dbReference type="PRINTS" id="PR00081">
    <property type="entry name" value="GDHRDH"/>
</dbReference>
<dbReference type="KEGG" id="tac:Ta0822"/>
<gene>
    <name evidence="2" type="ordered locus">Ta0822</name>
</gene>
<name>Q9HJY9_THEAC</name>
<proteinExistence type="inferred from homology"/>
<dbReference type="PaxDb" id="273075-Ta0822"/>
<protein>
    <submittedName>
        <fullName evidence="2">3-oxoacyl-[acyl-carrier-protein] reductase related protein</fullName>
    </submittedName>
</protein>
<comment type="similarity">
    <text evidence="1">Belongs to the short-chain dehydrogenases/reductases (SDR) family.</text>
</comment>
<accession>Q9HJY9</accession>
<dbReference type="InterPro" id="IPR002347">
    <property type="entry name" value="SDR_fam"/>
</dbReference>
<dbReference type="STRING" id="273075.gene:9572036"/>
<dbReference type="PANTHER" id="PTHR42879">
    <property type="entry name" value="3-OXOACYL-(ACYL-CARRIER-PROTEIN) REDUCTASE"/>
    <property type="match status" value="1"/>
</dbReference>
<dbReference type="AlphaFoldDB" id="Q9HJY9"/>
<sequence length="269" mass="29917">MRMQCAKLIIHWHVSISMPNAIVSAASSGIGKGIASVLSRSGYRLTLFARDEKRIDEARKELKLKFGLEPLAIPADLSKPEDIDRVVKKHRETYGSIENLVINYGDPRVAGFTDLSDEDWQYAIDMIFMSTVRITREALKDMIRARHGSIVYVTSMTVREPMEGFSLSSSLRSAVVALAKNISLEVSKFGIRINTISQGYINTERLRDVIKTGVDRTEGMRRLSGDVPLRRVGDPEEIGEVVEFLLSSRASYVNGANIPVDGGITKFPL</sequence>
<dbReference type="Proteomes" id="UP000001024">
    <property type="component" value="Chromosome"/>
</dbReference>
<organism evidence="2 3">
    <name type="scientific">Thermoplasma acidophilum (strain ATCC 25905 / DSM 1728 / JCM 9062 / NBRC 15155 / AMRC-C165)</name>
    <dbReference type="NCBI Taxonomy" id="273075"/>
    <lineage>
        <taxon>Archaea</taxon>
        <taxon>Methanobacteriati</taxon>
        <taxon>Thermoplasmatota</taxon>
        <taxon>Thermoplasmata</taxon>
        <taxon>Thermoplasmatales</taxon>
        <taxon>Thermoplasmataceae</taxon>
        <taxon>Thermoplasma</taxon>
    </lineage>
</organism>
<dbReference type="EnsemblBacteria" id="CAC11951">
    <property type="protein sequence ID" value="CAC11951"/>
    <property type="gene ID" value="CAC11951"/>
</dbReference>
<dbReference type="FunCoup" id="Q9HJY9">
    <property type="interactions" value="90"/>
</dbReference>
<dbReference type="eggNOG" id="arCOG01259">
    <property type="taxonomic scope" value="Archaea"/>
</dbReference>
<dbReference type="Gene3D" id="3.40.50.720">
    <property type="entry name" value="NAD(P)-binding Rossmann-like Domain"/>
    <property type="match status" value="1"/>
</dbReference>
<reference evidence="2 3" key="1">
    <citation type="journal article" date="2000" name="Nature">
        <title>The genome sequence of the thermoacidophilic scavenger Thermoplasma acidophilum.</title>
        <authorList>
            <person name="Ruepp A."/>
            <person name="Graml W."/>
            <person name="Santos-Martinez M.L."/>
            <person name="Koretke K.K."/>
            <person name="Volker C."/>
            <person name="Mewes H.W."/>
            <person name="Frishman D."/>
            <person name="Stocker S."/>
            <person name="Lupas A.N."/>
            <person name="Baumeister W."/>
        </authorList>
    </citation>
    <scope>NUCLEOTIDE SEQUENCE [LARGE SCALE GENOMIC DNA]</scope>
    <source>
        <strain evidence="3">ATCC 25905 / DSM 1728 / JCM 9062 / NBRC 15155 / AMRC-C165</strain>
    </source>
</reference>
<evidence type="ECO:0000256" key="1">
    <source>
        <dbReference type="ARBA" id="ARBA00006484"/>
    </source>
</evidence>
<evidence type="ECO:0000313" key="3">
    <source>
        <dbReference type="Proteomes" id="UP000001024"/>
    </source>
</evidence>
<dbReference type="Pfam" id="PF13561">
    <property type="entry name" value="adh_short_C2"/>
    <property type="match status" value="1"/>
</dbReference>
<dbReference type="PANTHER" id="PTHR42879:SF6">
    <property type="entry name" value="NADPH-DEPENDENT REDUCTASE BACG"/>
    <property type="match status" value="1"/>
</dbReference>
<dbReference type="InterPro" id="IPR050259">
    <property type="entry name" value="SDR"/>
</dbReference>
<evidence type="ECO:0000313" key="2">
    <source>
        <dbReference type="EMBL" id="CAC11951.1"/>
    </source>
</evidence>
<dbReference type="EMBL" id="AL445065">
    <property type="protein sequence ID" value="CAC11951.1"/>
    <property type="molecule type" value="Genomic_DNA"/>
</dbReference>
<dbReference type="InterPro" id="IPR036291">
    <property type="entry name" value="NAD(P)-bd_dom_sf"/>
</dbReference>